<organism evidence="3 4">
    <name type="scientific">Nyssa sinensis</name>
    <dbReference type="NCBI Taxonomy" id="561372"/>
    <lineage>
        <taxon>Eukaryota</taxon>
        <taxon>Viridiplantae</taxon>
        <taxon>Streptophyta</taxon>
        <taxon>Embryophyta</taxon>
        <taxon>Tracheophyta</taxon>
        <taxon>Spermatophyta</taxon>
        <taxon>Magnoliopsida</taxon>
        <taxon>eudicotyledons</taxon>
        <taxon>Gunneridae</taxon>
        <taxon>Pentapetalae</taxon>
        <taxon>asterids</taxon>
        <taxon>Cornales</taxon>
        <taxon>Nyssaceae</taxon>
        <taxon>Nyssa</taxon>
    </lineage>
</organism>
<feature type="domain" description="LysM" evidence="2">
    <location>
        <begin position="172"/>
        <end position="216"/>
    </location>
</feature>
<dbReference type="Proteomes" id="UP000325577">
    <property type="component" value="Linkage Group LG10"/>
</dbReference>
<evidence type="ECO:0000313" key="3">
    <source>
        <dbReference type="EMBL" id="KAA8546169.1"/>
    </source>
</evidence>
<dbReference type="InterPro" id="IPR018392">
    <property type="entry name" value="LysM"/>
</dbReference>
<evidence type="ECO:0000259" key="2">
    <source>
        <dbReference type="PROSITE" id="PS51782"/>
    </source>
</evidence>
<dbReference type="Pfam" id="PF01476">
    <property type="entry name" value="LysM"/>
    <property type="match status" value="2"/>
</dbReference>
<evidence type="ECO:0000313" key="4">
    <source>
        <dbReference type="Proteomes" id="UP000325577"/>
    </source>
</evidence>
<feature type="signal peptide" evidence="1">
    <location>
        <begin position="1"/>
        <end position="24"/>
    </location>
</feature>
<reference evidence="3 4" key="1">
    <citation type="submission" date="2019-09" db="EMBL/GenBank/DDBJ databases">
        <title>A chromosome-level genome assembly of the Chinese tupelo Nyssa sinensis.</title>
        <authorList>
            <person name="Yang X."/>
            <person name="Kang M."/>
            <person name="Yang Y."/>
            <person name="Xiong H."/>
            <person name="Wang M."/>
            <person name="Zhang Z."/>
            <person name="Wang Z."/>
            <person name="Wu H."/>
            <person name="Ma T."/>
            <person name="Liu J."/>
            <person name="Xi Z."/>
        </authorList>
    </citation>
    <scope>NUCLEOTIDE SEQUENCE [LARGE SCALE GENOMIC DNA]</scope>
    <source>
        <strain evidence="3">J267</strain>
        <tissue evidence="3">Leaf</tissue>
    </source>
</reference>
<name>A0A5J5BTC5_9ASTE</name>
<gene>
    <name evidence="3" type="ORF">F0562_020937</name>
</gene>
<feature type="domain" description="LysM" evidence="2">
    <location>
        <begin position="108"/>
        <end position="155"/>
    </location>
</feature>
<proteinExistence type="predicted"/>
<dbReference type="PANTHER" id="PTHR33734:SF11">
    <property type="entry name" value="LYSM DOMAIN-CONTAINING GPI-ANCHORED PROTEIN 2"/>
    <property type="match status" value="1"/>
</dbReference>
<evidence type="ECO:0000256" key="1">
    <source>
        <dbReference type="SAM" id="SignalP"/>
    </source>
</evidence>
<dbReference type="CDD" id="cd00118">
    <property type="entry name" value="LysM"/>
    <property type="match status" value="2"/>
</dbReference>
<dbReference type="InterPro" id="IPR036779">
    <property type="entry name" value="LysM_dom_sf"/>
</dbReference>
<dbReference type="EMBL" id="CM018033">
    <property type="protein sequence ID" value="KAA8546169.1"/>
    <property type="molecule type" value="Genomic_DNA"/>
</dbReference>
<dbReference type="PROSITE" id="PS51782">
    <property type="entry name" value="LYSM"/>
    <property type="match status" value="2"/>
</dbReference>
<accession>A0A5J5BTC5</accession>
<dbReference type="SUPFAM" id="SSF54106">
    <property type="entry name" value="LysM domain"/>
    <property type="match status" value="2"/>
</dbReference>
<dbReference type="PANTHER" id="PTHR33734">
    <property type="entry name" value="LYSM DOMAIN-CONTAINING GPI-ANCHORED PROTEIN 2"/>
    <property type="match status" value="1"/>
</dbReference>
<dbReference type="OrthoDB" id="2107166at2759"/>
<keyword evidence="4" id="KW-1185">Reference proteome</keyword>
<dbReference type="AlphaFoldDB" id="A0A5J5BTC5"/>
<protein>
    <recommendedName>
        <fullName evidence="2">LysM domain-containing protein</fullName>
    </recommendedName>
</protein>
<keyword evidence="1" id="KW-0732">Signal</keyword>
<dbReference type="SMART" id="SM00257">
    <property type="entry name" value="LysM"/>
    <property type="match status" value="2"/>
</dbReference>
<feature type="chain" id="PRO_5023831226" description="LysM domain-containing protein" evidence="1">
    <location>
        <begin position="25"/>
        <end position="227"/>
    </location>
</feature>
<dbReference type="Gene3D" id="3.10.350.10">
    <property type="entry name" value="LysM domain"/>
    <property type="match status" value="2"/>
</dbReference>
<sequence length="227" mass="24645">MGFARAFLTLSLIYVIFTIASSTAKTQTFKCTSSGRKCNALIDYVSPNTTTLSTIKALFGIKHLRSLLGANNLPLSTPSSQTVSAQQTIKIPFPCMCTNGTGISNHVPVYKVVAGDFLFHIATEVFSRLVTYQQIQAVNRIEDESLIEVDQELWIPLPCSCDEVDGESVVHYGHAVASGSTVDAIAQEYNISAETLLRVNGLDSPSDLKAEVPFDVPLKVNMKLLLS</sequence>